<evidence type="ECO:0000313" key="1">
    <source>
        <dbReference type="EMBL" id="RNA02666.1"/>
    </source>
</evidence>
<sequence length="146" mass="17569">MKNSHQDHHEYEISLYWKFWYAFNIDVLTPKKVFKFVTDTNIGAYPLNLLPDKKSKKFLTKRIFKPNKMLDKLLVCNVCNFYGVNCRLPLKEYTNQPDCNLKFYDPAALLLTLKQKCLKETKRFFKIRQTKLYLFDIFMFLNLFDG</sequence>
<proteinExistence type="predicted"/>
<comment type="caution">
    <text evidence="1">The sequence shown here is derived from an EMBL/GenBank/DDBJ whole genome shotgun (WGS) entry which is preliminary data.</text>
</comment>
<protein>
    <submittedName>
        <fullName evidence="1">Uncharacterized protein</fullName>
    </submittedName>
</protein>
<accession>A0A3M7PU46</accession>
<name>A0A3M7PU46_BRAPC</name>
<reference evidence="1 2" key="1">
    <citation type="journal article" date="2018" name="Sci. Rep.">
        <title>Genomic signatures of local adaptation to the degree of environmental predictability in rotifers.</title>
        <authorList>
            <person name="Franch-Gras L."/>
            <person name="Hahn C."/>
            <person name="Garcia-Roger E.M."/>
            <person name="Carmona M.J."/>
            <person name="Serra M."/>
            <person name="Gomez A."/>
        </authorList>
    </citation>
    <scope>NUCLEOTIDE SEQUENCE [LARGE SCALE GENOMIC DNA]</scope>
    <source>
        <strain evidence="1">HYR1</strain>
    </source>
</reference>
<keyword evidence="2" id="KW-1185">Reference proteome</keyword>
<gene>
    <name evidence="1" type="ORF">BpHYR1_028530</name>
</gene>
<organism evidence="1 2">
    <name type="scientific">Brachionus plicatilis</name>
    <name type="common">Marine rotifer</name>
    <name type="synonym">Brachionus muelleri</name>
    <dbReference type="NCBI Taxonomy" id="10195"/>
    <lineage>
        <taxon>Eukaryota</taxon>
        <taxon>Metazoa</taxon>
        <taxon>Spiralia</taxon>
        <taxon>Gnathifera</taxon>
        <taxon>Rotifera</taxon>
        <taxon>Eurotatoria</taxon>
        <taxon>Monogononta</taxon>
        <taxon>Pseudotrocha</taxon>
        <taxon>Ploima</taxon>
        <taxon>Brachionidae</taxon>
        <taxon>Brachionus</taxon>
    </lineage>
</organism>
<dbReference type="EMBL" id="REGN01008794">
    <property type="protein sequence ID" value="RNA02666.1"/>
    <property type="molecule type" value="Genomic_DNA"/>
</dbReference>
<dbReference type="Proteomes" id="UP000276133">
    <property type="component" value="Unassembled WGS sequence"/>
</dbReference>
<dbReference type="AlphaFoldDB" id="A0A3M7PU46"/>
<evidence type="ECO:0000313" key="2">
    <source>
        <dbReference type="Proteomes" id="UP000276133"/>
    </source>
</evidence>